<keyword evidence="4" id="KW-0175">Coiled coil</keyword>
<name>A0A1R2BC22_9CILI</name>
<dbReference type="EMBL" id="MPUH01000760">
    <property type="protein sequence ID" value="OMJ74312.1"/>
    <property type="molecule type" value="Genomic_DNA"/>
</dbReference>
<keyword evidence="2" id="KW-0963">Cytoplasm</keyword>
<dbReference type="GO" id="GO:0008017">
    <property type="term" value="F:microtubule binding"/>
    <property type="evidence" value="ECO:0007669"/>
    <property type="project" value="InterPro"/>
</dbReference>
<feature type="coiled-coil region" evidence="4">
    <location>
        <begin position="388"/>
        <end position="488"/>
    </location>
</feature>
<feature type="coiled-coil region" evidence="4">
    <location>
        <begin position="248"/>
        <end position="317"/>
    </location>
</feature>
<dbReference type="GO" id="GO:0005856">
    <property type="term" value="C:cytoskeleton"/>
    <property type="evidence" value="ECO:0007669"/>
    <property type="project" value="UniProtKB-SubCell"/>
</dbReference>
<evidence type="ECO:0000313" key="7">
    <source>
        <dbReference type="EMBL" id="OMJ74312.1"/>
    </source>
</evidence>
<evidence type="ECO:0000256" key="2">
    <source>
        <dbReference type="ARBA" id="ARBA00022490"/>
    </source>
</evidence>
<evidence type="ECO:0000313" key="8">
    <source>
        <dbReference type="Proteomes" id="UP000187209"/>
    </source>
</evidence>
<reference evidence="7 8" key="1">
    <citation type="submission" date="2016-11" db="EMBL/GenBank/DDBJ databases">
        <title>The macronuclear genome of Stentor coeruleus: a giant cell with tiny introns.</title>
        <authorList>
            <person name="Slabodnick M."/>
            <person name="Ruby J.G."/>
            <person name="Reiff S.B."/>
            <person name="Swart E.C."/>
            <person name="Gosai S."/>
            <person name="Prabakaran S."/>
            <person name="Witkowska E."/>
            <person name="Larue G.E."/>
            <person name="Fisher S."/>
            <person name="Freeman R.M."/>
            <person name="Gunawardena J."/>
            <person name="Chu W."/>
            <person name="Stover N.A."/>
            <person name="Gregory B.D."/>
            <person name="Nowacki M."/>
            <person name="Derisi J."/>
            <person name="Roy S.W."/>
            <person name="Marshall W.F."/>
            <person name="Sood P."/>
        </authorList>
    </citation>
    <scope>NUCLEOTIDE SEQUENCE [LARGE SCALE GENOMIC DNA]</scope>
    <source>
        <strain evidence="7">WM001</strain>
    </source>
</reference>
<protein>
    <recommendedName>
        <fullName evidence="6">GAR domain-containing protein</fullName>
    </recommendedName>
</protein>
<keyword evidence="8" id="KW-1185">Reference proteome</keyword>
<feature type="coiled-coil region" evidence="4">
    <location>
        <begin position="146"/>
        <end position="191"/>
    </location>
</feature>
<dbReference type="Pfam" id="PF02187">
    <property type="entry name" value="GAS2"/>
    <property type="match status" value="1"/>
</dbReference>
<evidence type="ECO:0000256" key="5">
    <source>
        <dbReference type="SAM" id="MobiDB-lite"/>
    </source>
</evidence>
<dbReference type="InterPro" id="IPR036534">
    <property type="entry name" value="GAR_dom_sf"/>
</dbReference>
<organism evidence="7 8">
    <name type="scientific">Stentor coeruleus</name>
    <dbReference type="NCBI Taxonomy" id="5963"/>
    <lineage>
        <taxon>Eukaryota</taxon>
        <taxon>Sar</taxon>
        <taxon>Alveolata</taxon>
        <taxon>Ciliophora</taxon>
        <taxon>Postciliodesmatophora</taxon>
        <taxon>Heterotrichea</taxon>
        <taxon>Heterotrichida</taxon>
        <taxon>Stentoridae</taxon>
        <taxon>Stentor</taxon>
    </lineage>
</organism>
<dbReference type="AlphaFoldDB" id="A0A1R2BC22"/>
<evidence type="ECO:0000256" key="3">
    <source>
        <dbReference type="ARBA" id="ARBA00023212"/>
    </source>
</evidence>
<dbReference type="Proteomes" id="UP000187209">
    <property type="component" value="Unassembled WGS sequence"/>
</dbReference>
<dbReference type="OrthoDB" id="298720at2759"/>
<evidence type="ECO:0000256" key="4">
    <source>
        <dbReference type="SAM" id="Coils"/>
    </source>
</evidence>
<dbReference type="PROSITE" id="PS51460">
    <property type="entry name" value="GAR"/>
    <property type="match status" value="1"/>
</dbReference>
<dbReference type="InterPro" id="IPR003108">
    <property type="entry name" value="GAR_dom"/>
</dbReference>
<evidence type="ECO:0000259" key="6">
    <source>
        <dbReference type="PROSITE" id="PS51460"/>
    </source>
</evidence>
<feature type="domain" description="GAR" evidence="6">
    <location>
        <begin position="495"/>
        <end position="565"/>
    </location>
</feature>
<gene>
    <name evidence="7" type="ORF">SteCoe_26801</name>
</gene>
<keyword evidence="3" id="KW-0206">Cytoskeleton</keyword>
<sequence length="627" mass="71043">MPGIEVQILNLKLPSVNDFSKVRCVFTIGSNNQSTTYPFKPLIFATVDNYSVLSVSIAQADKIIGGVDIPLTLIQTKKSSTFRLSDTYNTPDRKKQSPNRLKGDPAEITIALKSLITPEEVKLTGGALQKKLEEATEMLDESYKSRRELQLSIEETTQQLSDMIKNQDNIIKQYLSEKQESLTKIKNLEDALSYEKSKAITVLLKNQELEALIDSTKTTEREYKIVEKWYEEVNNKTDDFTMQQNSLIDKMKASNIEFQERAAEYQAKIESLANDKMILMKTIEGLQKENHNLKKENDHLSSELLKAKSKIAAMEGQAIHNLAQRYKETELTERLKTTESLVISLKEELARASIANKEHLNKLISGKNQVLIDNNDLQSKLAKNDKSLGEKEIELENLIQENTKLLANIACMEQHLCVKEDSNQIMDSMEISLKSLRQENKDQKTAIEEQKYDLVSNQKKLDDLELAMKDKEEEVEILMSTVLKLQKNREIYVPIQGDPIDTALADYINTLDNPIAVPITREEEGIYIFGTKRIFVKLEQGKIIIRVGGGFMQISEFIDIYTSNEVDKFARERADRAQRLRLSLIGKLSDGSEPKSPGKYSACFGVQKRTSSASRSTISPANHTSSL</sequence>
<evidence type="ECO:0000256" key="1">
    <source>
        <dbReference type="ARBA" id="ARBA00004245"/>
    </source>
</evidence>
<comment type="subcellular location">
    <subcellularLocation>
        <location evidence="1">Cytoplasm</location>
        <location evidence="1">Cytoskeleton</location>
    </subcellularLocation>
</comment>
<dbReference type="SUPFAM" id="SSF143575">
    <property type="entry name" value="GAS2 domain-like"/>
    <property type="match status" value="1"/>
</dbReference>
<accession>A0A1R2BC22</accession>
<proteinExistence type="predicted"/>
<feature type="region of interest" description="Disordered" evidence="5">
    <location>
        <begin position="608"/>
        <end position="627"/>
    </location>
</feature>
<comment type="caution">
    <text evidence="7">The sequence shown here is derived from an EMBL/GenBank/DDBJ whole genome shotgun (WGS) entry which is preliminary data.</text>
</comment>
<dbReference type="Gene3D" id="3.30.920.20">
    <property type="entry name" value="Gas2-like domain"/>
    <property type="match status" value="1"/>
</dbReference>